<dbReference type="EMBL" id="JAWDIQ010000002">
    <property type="protein sequence ID" value="MDY0409678.1"/>
    <property type="molecule type" value="Genomic_DNA"/>
</dbReference>
<dbReference type="Proteomes" id="UP001275315">
    <property type="component" value="Unassembled WGS sequence"/>
</dbReference>
<evidence type="ECO:0000313" key="1">
    <source>
        <dbReference type="EMBL" id="MDY0409678.1"/>
    </source>
</evidence>
<reference evidence="1 2" key="1">
    <citation type="submission" date="2023-10" db="EMBL/GenBank/DDBJ databases">
        <title>Virgibacillus soli CC-YMP-6 genome.</title>
        <authorList>
            <person name="Miliotis G."/>
            <person name="Sengupta P."/>
            <person name="Hameed A."/>
            <person name="Chuvochina M."/>
            <person name="Mcdonagh F."/>
            <person name="Simpson A.C."/>
            <person name="Singh N.K."/>
            <person name="Rekha P.D."/>
            <person name="Raman K."/>
            <person name="Hugenholtz P."/>
            <person name="Venkateswaran K."/>
        </authorList>
    </citation>
    <scope>NUCLEOTIDE SEQUENCE [LARGE SCALE GENOMIC DNA]</scope>
    <source>
        <strain evidence="1 2">CC-YMP-6</strain>
    </source>
</reference>
<accession>A0ABU5CTJ4</accession>
<dbReference type="RefSeq" id="WP_320380467.1">
    <property type="nucleotide sequence ID" value="NZ_JAWDIQ010000002.1"/>
</dbReference>
<keyword evidence="2" id="KW-1185">Reference proteome</keyword>
<sequence>MKPWMEQQLSEQLERDEKVLSQLSQLISAQEMAEQQMMHDKEEQKSIVSRLDKQAATLEKVTRQLDHFRSILYERSHYLAGKVEDSVRLTASYLYNMSKGKDKNAISMYIDNNEESKTTK</sequence>
<organism evidence="1 2">
    <name type="scientific">Paracerasibacillus soli</name>
    <dbReference type="NCBI Taxonomy" id="480284"/>
    <lineage>
        <taxon>Bacteria</taxon>
        <taxon>Bacillati</taxon>
        <taxon>Bacillota</taxon>
        <taxon>Bacilli</taxon>
        <taxon>Bacillales</taxon>
        <taxon>Bacillaceae</taxon>
        <taxon>Paracerasibacillus</taxon>
    </lineage>
</organism>
<evidence type="ECO:0000313" key="2">
    <source>
        <dbReference type="Proteomes" id="UP001275315"/>
    </source>
</evidence>
<gene>
    <name evidence="1" type="ORF">RWD45_15265</name>
</gene>
<comment type="caution">
    <text evidence="1">The sequence shown here is derived from an EMBL/GenBank/DDBJ whole genome shotgun (WGS) entry which is preliminary data.</text>
</comment>
<protein>
    <submittedName>
        <fullName evidence="1">Uncharacterized protein</fullName>
    </submittedName>
</protein>
<name>A0ABU5CTJ4_9BACI</name>
<proteinExistence type="predicted"/>